<dbReference type="EMBL" id="JAVHUY010000039">
    <property type="protein sequence ID" value="MDQ7909260.1"/>
    <property type="molecule type" value="Genomic_DNA"/>
</dbReference>
<dbReference type="PANTHER" id="PTHR10357:SF216">
    <property type="entry name" value="MALTOOLIGOSYL TREHALOSE SYNTHASE-RELATED"/>
    <property type="match status" value="1"/>
</dbReference>
<dbReference type="Gene3D" id="3.20.20.80">
    <property type="entry name" value="Glycosidases"/>
    <property type="match status" value="1"/>
</dbReference>
<evidence type="ECO:0000313" key="3">
    <source>
        <dbReference type="EMBL" id="MDQ7909260.1"/>
    </source>
</evidence>
<dbReference type="Gene3D" id="1.10.150.200">
    <property type="entry name" value="Maltooligosyl trehalose synthase, domain 3"/>
    <property type="match status" value="1"/>
</dbReference>
<dbReference type="SUPFAM" id="SSF51445">
    <property type="entry name" value="(Trans)glycosidases"/>
    <property type="match status" value="1"/>
</dbReference>
<dbReference type="SMART" id="SM00642">
    <property type="entry name" value="Aamy"/>
    <property type="match status" value="1"/>
</dbReference>
<keyword evidence="3" id="KW-0413">Isomerase</keyword>
<feature type="compositionally biased region" description="Basic and acidic residues" evidence="1">
    <location>
        <begin position="7"/>
        <end position="22"/>
    </location>
</feature>
<comment type="caution">
    <text evidence="3">The sequence shown here is derived from an EMBL/GenBank/DDBJ whole genome shotgun (WGS) entry which is preliminary data.</text>
</comment>
<dbReference type="RefSeq" id="WP_308716516.1">
    <property type="nucleotide sequence ID" value="NZ_JAVHUY010000039.1"/>
</dbReference>
<feature type="region of interest" description="Disordered" evidence="1">
    <location>
        <begin position="1"/>
        <end position="25"/>
    </location>
</feature>
<accession>A0ABU0ZSQ2</accession>
<gene>
    <name evidence="3" type="primary">treY</name>
    <name evidence="3" type="ORF">RB614_32540</name>
</gene>
<dbReference type="Pfam" id="PF00128">
    <property type="entry name" value="Alpha-amylase"/>
    <property type="match status" value="1"/>
</dbReference>
<keyword evidence="4" id="KW-1185">Reference proteome</keyword>
<dbReference type="Proteomes" id="UP001230908">
    <property type="component" value="Unassembled WGS sequence"/>
</dbReference>
<dbReference type="InterPro" id="IPR006047">
    <property type="entry name" value="GH13_cat_dom"/>
</dbReference>
<reference evidence="3 4" key="1">
    <citation type="submission" date="2023-08" db="EMBL/GenBank/DDBJ databases">
        <title>Phytohabitans sansha sp. nov., isolated from marine sediment.</title>
        <authorList>
            <person name="Zhao Y."/>
            <person name="Yi K."/>
        </authorList>
    </citation>
    <scope>NUCLEOTIDE SEQUENCE [LARGE SCALE GENOMIC DNA]</scope>
    <source>
        <strain evidence="3 4">ZYX-F-186</strain>
    </source>
</reference>
<proteinExistence type="predicted"/>
<dbReference type="Gene3D" id="1.10.10.470">
    <property type="entry name" value="Maltooligosyl trehalose synthase, domain 4"/>
    <property type="match status" value="1"/>
</dbReference>
<dbReference type="Gene3D" id="3.30.1590.10">
    <property type="entry name" value="Maltooligosyl trehalose synthase, domain 2"/>
    <property type="match status" value="1"/>
</dbReference>
<protein>
    <submittedName>
        <fullName evidence="3">Malto-oligosyltrehalose synthase</fullName>
        <ecNumber evidence="3">5.4.99.15</ecNumber>
    </submittedName>
</protein>
<evidence type="ECO:0000256" key="1">
    <source>
        <dbReference type="SAM" id="MobiDB-lite"/>
    </source>
</evidence>
<sequence>MTGPRPEAGEVRSEERSDERGRPRPTYRIQVRPDFDLLATAEQVDYLAALGVGHLYSAPLLAAAPGSAHGYDVVDHSRVNPELGGPAAFDRLREALREAGLGLVVDIVPNHAGVAVPSANPAWWDVLRRGQGSPYAPWFDIDWARGRIRLPVLADDPAALDDLKVVGDELVYQEQCFPIADGTGGGEPREVHDRQHYRLVSWRKGPSYRRFFAVSTLAGLRVEDPDVFDATHAEILRWDADGIRVDHPDGLRDPGAYLARLRGTAPSAWLLVEKILRPGERLPRSWPVDGTTGYDALGEVCGLFVDPDGEETFSRLAGTARWPDVAYQSKVEAATTLLATERDRLARLAPEIPRAAEALAELAACFEVYRSYLPSGARHLAAARVEAGHRRPDLTEALDAVTTRLGDPEDELAARFQQYTGAVMAKGVEDTAYYRYTRFVALNEVGGDPGRFGVTPEAFHRAAAMRERDCPHSMTTLSTHDTKRSEDVRARLAVLTEMPAEWAAALRRWTKAAPLPAGPDSNRGALALLLWQTVAGAWPIERERLHAYLEKAAREASVSTSWSDPDRDFEAAMHGAVDRAYDDEALRADITAFVVSITGYGWSNSLGQKLVQLAMPGVPDTYQGTELWDNSLVDPDNRRPVDFGARRDLLARLDAGWLPPVDETGAAKLLVTSRVLRARRDRPFTGYSPVSVEGSAAEHAVAFDRDGVVAVATRLPAKLAFRGGWGGTKLALAPGRWTDALTGRTWQARRVPLSEVLSAYPVALLVAAT</sequence>
<evidence type="ECO:0000259" key="2">
    <source>
        <dbReference type="SMART" id="SM00642"/>
    </source>
</evidence>
<dbReference type="InterPro" id="IPR013797">
    <property type="entry name" value="Maltooligo_trehalose_synth_4"/>
</dbReference>
<dbReference type="CDD" id="cd11336">
    <property type="entry name" value="AmyAc_MTSase"/>
    <property type="match status" value="1"/>
</dbReference>
<dbReference type="InterPro" id="IPR017853">
    <property type="entry name" value="GH"/>
</dbReference>
<name>A0ABU0ZSQ2_9ACTN</name>
<dbReference type="PANTHER" id="PTHR10357">
    <property type="entry name" value="ALPHA-AMYLASE FAMILY MEMBER"/>
    <property type="match status" value="1"/>
</dbReference>
<dbReference type="NCBIfam" id="TIGR02401">
    <property type="entry name" value="trehalose_TreY"/>
    <property type="match status" value="1"/>
</dbReference>
<dbReference type="GO" id="GO:0047470">
    <property type="term" value="F:(1,4)-alpha-D-glucan 1-alpha-D-glucosylmutase activity"/>
    <property type="evidence" value="ECO:0007669"/>
    <property type="project" value="UniProtKB-EC"/>
</dbReference>
<evidence type="ECO:0000313" key="4">
    <source>
        <dbReference type="Proteomes" id="UP001230908"/>
    </source>
</evidence>
<feature type="domain" description="Glycosyl hydrolase family 13 catalytic" evidence="2">
    <location>
        <begin position="30"/>
        <end position="679"/>
    </location>
</feature>
<dbReference type="EC" id="5.4.99.15" evidence="3"/>
<organism evidence="3 4">
    <name type="scientific">Phytohabitans maris</name>
    <dbReference type="NCBI Taxonomy" id="3071409"/>
    <lineage>
        <taxon>Bacteria</taxon>
        <taxon>Bacillati</taxon>
        <taxon>Actinomycetota</taxon>
        <taxon>Actinomycetes</taxon>
        <taxon>Micromonosporales</taxon>
        <taxon>Micromonosporaceae</taxon>
    </lineage>
</organism>
<dbReference type="InterPro" id="IPR012767">
    <property type="entry name" value="Trehalose_TreY"/>
</dbReference>